<gene>
    <name evidence="7" type="ORF">DFH94DRAFT_682276</name>
</gene>
<dbReference type="Proteomes" id="UP000759537">
    <property type="component" value="Unassembled WGS sequence"/>
</dbReference>
<evidence type="ECO:0000256" key="5">
    <source>
        <dbReference type="ARBA" id="ARBA00023136"/>
    </source>
</evidence>
<comment type="caution">
    <text evidence="7">The sequence shown here is derived from an EMBL/GenBank/DDBJ whole genome shotgun (WGS) entry which is preliminary data.</text>
</comment>
<dbReference type="InterPro" id="IPR036259">
    <property type="entry name" value="MFS_trans_sf"/>
</dbReference>
<comment type="subcellular location">
    <subcellularLocation>
        <location evidence="1">Membrane</location>
        <topology evidence="1">Multi-pass membrane protein</topology>
    </subcellularLocation>
</comment>
<dbReference type="SUPFAM" id="SSF103473">
    <property type="entry name" value="MFS general substrate transporter"/>
    <property type="match status" value="1"/>
</dbReference>
<dbReference type="AlphaFoldDB" id="A0A9P5MV57"/>
<evidence type="ECO:0000256" key="4">
    <source>
        <dbReference type="ARBA" id="ARBA00022989"/>
    </source>
</evidence>
<dbReference type="EMBL" id="WHVB01000009">
    <property type="protein sequence ID" value="KAF8479542.1"/>
    <property type="molecule type" value="Genomic_DNA"/>
</dbReference>
<accession>A0A9P5MV57</accession>
<keyword evidence="4 6" id="KW-1133">Transmembrane helix</keyword>
<protein>
    <submittedName>
        <fullName evidence="7">Uncharacterized protein</fullName>
    </submittedName>
</protein>
<reference evidence="7" key="1">
    <citation type="submission" date="2019-10" db="EMBL/GenBank/DDBJ databases">
        <authorList>
            <consortium name="DOE Joint Genome Institute"/>
            <person name="Kuo A."/>
            <person name="Miyauchi S."/>
            <person name="Kiss E."/>
            <person name="Drula E."/>
            <person name="Kohler A."/>
            <person name="Sanchez-Garcia M."/>
            <person name="Andreopoulos B."/>
            <person name="Barry K.W."/>
            <person name="Bonito G."/>
            <person name="Buee M."/>
            <person name="Carver A."/>
            <person name="Chen C."/>
            <person name="Cichocki N."/>
            <person name="Clum A."/>
            <person name="Culley D."/>
            <person name="Crous P.W."/>
            <person name="Fauchery L."/>
            <person name="Girlanda M."/>
            <person name="Hayes R."/>
            <person name="Keri Z."/>
            <person name="LaButti K."/>
            <person name="Lipzen A."/>
            <person name="Lombard V."/>
            <person name="Magnuson J."/>
            <person name="Maillard F."/>
            <person name="Morin E."/>
            <person name="Murat C."/>
            <person name="Nolan M."/>
            <person name="Ohm R."/>
            <person name="Pangilinan J."/>
            <person name="Pereira M."/>
            <person name="Perotto S."/>
            <person name="Peter M."/>
            <person name="Riley R."/>
            <person name="Sitrit Y."/>
            <person name="Stielow B."/>
            <person name="Szollosi G."/>
            <person name="Zifcakova L."/>
            <person name="Stursova M."/>
            <person name="Spatafora J.W."/>
            <person name="Tedersoo L."/>
            <person name="Vaario L.-M."/>
            <person name="Yamada A."/>
            <person name="Yan M."/>
            <person name="Wang P."/>
            <person name="Xu J."/>
            <person name="Bruns T."/>
            <person name="Baldrian P."/>
            <person name="Vilgalys R."/>
            <person name="Henrissat B."/>
            <person name="Grigoriev I.V."/>
            <person name="Hibbett D."/>
            <person name="Nagy L.G."/>
            <person name="Martin F.M."/>
        </authorList>
    </citation>
    <scope>NUCLEOTIDE SEQUENCE</scope>
    <source>
        <strain evidence="7">Prilba</strain>
    </source>
</reference>
<keyword evidence="5 6" id="KW-0472">Membrane</keyword>
<keyword evidence="3 6" id="KW-0812">Transmembrane</keyword>
<feature type="transmembrane region" description="Helical" evidence="6">
    <location>
        <begin position="73"/>
        <end position="93"/>
    </location>
</feature>
<dbReference type="PANTHER" id="PTHR42718:SF9">
    <property type="entry name" value="MAJOR FACILITATOR SUPERFAMILY MULTIDRUG TRANSPORTER MFSC"/>
    <property type="match status" value="1"/>
</dbReference>
<name>A0A9P5MV57_9AGAM</name>
<keyword evidence="8" id="KW-1185">Reference proteome</keyword>
<organism evidence="7 8">
    <name type="scientific">Russula ochroleuca</name>
    <dbReference type="NCBI Taxonomy" id="152965"/>
    <lineage>
        <taxon>Eukaryota</taxon>
        <taxon>Fungi</taxon>
        <taxon>Dikarya</taxon>
        <taxon>Basidiomycota</taxon>
        <taxon>Agaricomycotina</taxon>
        <taxon>Agaricomycetes</taxon>
        <taxon>Russulales</taxon>
        <taxon>Russulaceae</taxon>
        <taxon>Russula</taxon>
    </lineage>
</organism>
<proteinExistence type="predicted"/>
<sequence>MVGVMVSKQEHFQNAISVFLCAIAVFRMKAESPRKPFLEKPFVLAVRFHLRVFSLGIDEDERSTEEDRRVDRIGATLACSLILISSVFLLWHVLMYADIVGLILFLLFALWQHYLERGLKNTNLNLTPIQTMLISYVLLGRVGKYHLAMGTVLTGCANIYFAVIDPRESYWATSFPSASLVVPGADFTFASGTMFISKVSLPGEQTVAGGLFQAMTQIGLGISVYQGGDDAPREAQLKAYQAAMWTGFWFGILCTMITDSCSEQHYSTRRGYRVRDRVQVHVRERAAGGGGPSVIRVRLGRGQAHAAREGEGQQRRRMEWGTNVSRSPLSSTASAAKALEHERVKYAHPAFGKNLRKPHHVLLLPPPAGAGLPARPPRTWAPGPNLPHLVGSGSVAAGGADIGGFHAAAQNTTLSTCTQSPNHVDPVGLARAGRTDDDHEQLLGSRRSERVGMDDVGCLSLHCRQRHEWNRRNGGRRDDRRLLCHRIHPWVVSKSRENQERGHECTRAEQKGGVAAGAAAGDDLLVVVLLQVTVHSWVIHGAEVRLRVRVGVGVREAPGGRGGKMAKLRQRLLVDLGVQEDRDGVGKLKTEKEEGADKRVDGVKLAAKLHRDSAQVPFVAGRAW</sequence>
<evidence type="ECO:0000313" key="8">
    <source>
        <dbReference type="Proteomes" id="UP000759537"/>
    </source>
</evidence>
<dbReference type="PANTHER" id="PTHR42718">
    <property type="entry name" value="MAJOR FACILITATOR SUPERFAMILY MULTIDRUG TRANSPORTER MFSC"/>
    <property type="match status" value="1"/>
</dbReference>
<evidence type="ECO:0000256" key="1">
    <source>
        <dbReference type="ARBA" id="ARBA00004141"/>
    </source>
</evidence>
<evidence type="ECO:0000313" key="7">
    <source>
        <dbReference type="EMBL" id="KAF8479542.1"/>
    </source>
</evidence>
<feature type="transmembrane region" description="Helical" evidence="6">
    <location>
        <begin position="99"/>
        <end position="115"/>
    </location>
</feature>
<dbReference type="GO" id="GO:0016020">
    <property type="term" value="C:membrane"/>
    <property type="evidence" value="ECO:0007669"/>
    <property type="project" value="UniProtKB-SubCell"/>
</dbReference>
<keyword evidence="2" id="KW-0813">Transport</keyword>
<dbReference type="OrthoDB" id="5086884at2759"/>
<evidence type="ECO:0000256" key="3">
    <source>
        <dbReference type="ARBA" id="ARBA00022692"/>
    </source>
</evidence>
<evidence type="ECO:0000256" key="6">
    <source>
        <dbReference type="SAM" id="Phobius"/>
    </source>
</evidence>
<reference evidence="7" key="2">
    <citation type="journal article" date="2020" name="Nat. Commun.">
        <title>Large-scale genome sequencing of mycorrhizal fungi provides insights into the early evolution of symbiotic traits.</title>
        <authorList>
            <person name="Miyauchi S."/>
            <person name="Kiss E."/>
            <person name="Kuo A."/>
            <person name="Drula E."/>
            <person name="Kohler A."/>
            <person name="Sanchez-Garcia M."/>
            <person name="Morin E."/>
            <person name="Andreopoulos B."/>
            <person name="Barry K.W."/>
            <person name="Bonito G."/>
            <person name="Buee M."/>
            <person name="Carver A."/>
            <person name="Chen C."/>
            <person name="Cichocki N."/>
            <person name="Clum A."/>
            <person name="Culley D."/>
            <person name="Crous P.W."/>
            <person name="Fauchery L."/>
            <person name="Girlanda M."/>
            <person name="Hayes R.D."/>
            <person name="Keri Z."/>
            <person name="LaButti K."/>
            <person name="Lipzen A."/>
            <person name="Lombard V."/>
            <person name="Magnuson J."/>
            <person name="Maillard F."/>
            <person name="Murat C."/>
            <person name="Nolan M."/>
            <person name="Ohm R.A."/>
            <person name="Pangilinan J."/>
            <person name="Pereira M.F."/>
            <person name="Perotto S."/>
            <person name="Peter M."/>
            <person name="Pfister S."/>
            <person name="Riley R."/>
            <person name="Sitrit Y."/>
            <person name="Stielow J.B."/>
            <person name="Szollosi G."/>
            <person name="Zifcakova L."/>
            <person name="Stursova M."/>
            <person name="Spatafora J.W."/>
            <person name="Tedersoo L."/>
            <person name="Vaario L.M."/>
            <person name="Yamada A."/>
            <person name="Yan M."/>
            <person name="Wang P."/>
            <person name="Xu J."/>
            <person name="Bruns T."/>
            <person name="Baldrian P."/>
            <person name="Vilgalys R."/>
            <person name="Dunand C."/>
            <person name="Henrissat B."/>
            <person name="Grigoriev I.V."/>
            <person name="Hibbett D."/>
            <person name="Nagy L.G."/>
            <person name="Martin F.M."/>
        </authorList>
    </citation>
    <scope>NUCLEOTIDE SEQUENCE</scope>
    <source>
        <strain evidence="7">Prilba</strain>
    </source>
</reference>
<evidence type="ECO:0000256" key="2">
    <source>
        <dbReference type="ARBA" id="ARBA00022448"/>
    </source>
</evidence>
<feature type="transmembrane region" description="Helical" evidence="6">
    <location>
        <begin position="145"/>
        <end position="164"/>
    </location>
</feature>